<comment type="caution">
    <text evidence="6">The sequence shown here is derived from an EMBL/GenBank/DDBJ whole genome shotgun (WGS) entry which is preliminary data.</text>
</comment>
<feature type="coiled-coil region" evidence="5">
    <location>
        <begin position="236"/>
        <end position="368"/>
    </location>
</feature>
<name>A0ABD1E9J1_HYPHA</name>
<feature type="coiled-coil region" evidence="5">
    <location>
        <begin position="729"/>
        <end position="763"/>
    </location>
</feature>
<comment type="function">
    <text evidence="4">Required for assembly of dynein regulatory complex (DRC) and inner dynein arm (IDA) complexes, which are responsible for ciliary beat regulation, thereby playing a central role in motility in cilia and flagella. Probably acts together with CCDC40 to form a molecular ruler that determines the 96 nanometer (nm) repeat length and arrangements of components in cilia and flagella. Not required for outer dynein arm complexes assembly.</text>
</comment>
<dbReference type="Proteomes" id="UP001566132">
    <property type="component" value="Unassembled WGS sequence"/>
</dbReference>
<feature type="coiled-coil region" evidence="5">
    <location>
        <begin position="480"/>
        <end position="542"/>
    </location>
</feature>
<accession>A0ABD1E9J1</accession>
<evidence type="ECO:0000256" key="3">
    <source>
        <dbReference type="ARBA" id="ARBA00023054"/>
    </source>
</evidence>
<evidence type="ECO:0000256" key="2">
    <source>
        <dbReference type="ARBA" id="ARBA00016725"/>
    </source>
</evidence>
<dbReference type="Pfam" id="PF24161">
    <property type="entry name" value="CCDC39"/>
    <property type="match status" value="1"/>
</dbReference>
<feature type="coiled-coil region" evidence="5">
    <location>
        <begin position="674"/>
        <end position="701"/>
    </location>
</feature>
<dbReference type="PANTHER" id="PTHR18962:SF0">
    <property type="entry name" value="COILED-COIL DOMAIN-CONTAINING PROTEIN 39"/>
    <property type="match status" value="1"/>
</dbReference>
<feature type="coiled-coil region" evidence="5">
    <location>
        <begin position="19"/>
        <end position="137"/>
    </location>
</feature>
<protein>
    <recommendedName>
        <fullName evidence="2">Coiled-coil domain-containing protein 39</fullName>
    </recommendedName>
</protein>
<evidence type="ECO:0000256" key="4">
    <source>
        <dbReference type="ARBA" id="ARBA00045182"/>
    </source>
</evidence>
<keyword evidence="7" id="KW-1185">Reference proteome</keyword>
<dbReference type="AlphaFoldDB" id="A0ABD1E9J1"/>
<evidence type="ECO:0000313" key="6">
    <source>
        <dbReference type="EMBL" id="KAL1491322.1"/>
    </source>
</evidence>
<reference evidence="6 7" key="1">
    <citation type="submission" date="2024-05" db="EMBL/GenBank/DDBJ databases">
        <title>Genetic variation in Jamaican populations of the coffee berry borer (Hypothenemus hampei).</title>
        <authorList>
            <person name="Errbii M."/>
            <person name="Myrie A."/>
        </authorList>
    </citation>
    <scope>NUCLEOTIDE SEQUENCE [LARGE SCALE GENOMIC DNA]</scope>
    <source>
        <strain evidence="6">JA-Hopewell-2020-01-JO</strain>
        <tissue evidence="6">Whole body</tissue>
    </source>
</reference>
<dbReference type="InterPro" id="IPR033290">
    <property type="entry name" value="CCDC39"/>
</dbReference>
<gene>
    <name evidence="6" type="ORF">ABEB36_011935</name>
</gene>
<organism evidence="6 7">
    <name type="scientific">Hypothenemus hampei</name>
    <name type="common">Coffee berry borer</name>
    <dbReference type="NCBI Taxonomy" id="57062"/>
    <lineage>
        <taxon>Eukaryota</taxon>
        <taxon>Metazoa</taxon>
        <taxon>Ecdysozoa</taxon>
        <taxon>Arthropoda</taxon>
        <taxon>Hexapoda</taxon>
        <taxon>Insecta</taxon>
        <taxon>Pterygota</taxon>
        <taxon>Neoptera</taxon>
        <taxon>Endopterygota</taxon>
        <taxon>Coleoptera</taxon>
        <taxon>Polyphaga</taxon>
        <taxon>Cucujiformia</taxon>
        <taxon>Curculionidae</taxon>
        <taxon>Scolytinae</taxon>
        <taxon>Hypothenemus</taxon>
    </lineage>
</organism>
<evidence type="ECO:0000313" key="7">
    <source>
        <dbReference type="Proteomes" id="UP001566132"/>
    </source>
</evidence>
<evidence type="ECO:0000256" key="5">
    <source>
        <dbReference type="SAM" id="Coils"/>
    </source>
</evidence>
<sequence length="912" mass="107464">MAYIEEILGKLGWNDGFQIPVANVENQALERELAALTLQKVKSKNSLDVAVTRLNNLKSHFKFLNQENEQTQKLITAHKQQYDSEENQFHSLKGENNKVEHDVQEVHKKMQFLEERMANQKKTLENAVIKVDRIKQETGWDIEALKAWEETLKKRDEDNELIRKFSKEDERKFNELEAKRQFLQGEYDQKNFTVKKKMCDLHGCEMIIERTGKAIKQQMDERDALIKQWKDSVKMLQQRDQDIETTQNRILEAERMLANHQEQLEEENAMLGNEKKNNHEIDMEIEKLTALNTRMRRDLADLQQNIYAVANECSTVKRLVTASANNLEKLRIQSRKIEVETDKKERKCIKYEKDMENLQSKIIDMKGNNFSAAERIKKIKKMIETEEKRCNILMSDTDKINGQLYRTNQLLKEQQSVGKTLEIQINQTHCICNKLRKHIVDEKKALEKVKEVVYNMQFRIDEFEQRLCKLEGSNKSEEPTDENEEKIRNLEKTLAEHVEVQHTLQTQVERLQDEMRKLSNFIAADREELEILKNKVENYSLVYDIGLKQIATAKRSTQEQQVEENIMRLRINRIETNMKKEEKKIFNLQKLRLALDQAMKEHTLEIDTKKVIVLAKKRNLEEEKGRLKSDISLRKVKIEQMQKKYHIELMTLGKDEEGQPLSVTHFKIKFAQEKFTLQQQGDELDNKIKVAEKEIVAIENTLKIVNLTNVAFKNNLSPLKDDDIELKEMNILEKIHKEKLQEIRKVRQKLAEQQAVNDEIVKQLNEHLKPQRIEKHNVIKHLEEDNIFIGEQERNKEEKLRRTEAQLRKYLRKLQSRDLSVYEQDLEVRQLRDANNTVMKRIHFMMNNNIDTAPNIRKYIEEHNISLKTEYSLSSNTISTISGSLSSDTSSTNTEVTNFKSVTVNKVDLSFS</sequence>
<proteinExistence type="inferred from homology"/>
<evidence type="ECO:0000256" key="1">
    <source>
        <dbReference type="ARBA" id="ARBA00005805"/>
    </source>
</evidence>
<comment type="similarity">
    <text evidence="1">Belongs to the CCDC39 family.</text>
</comment>
<dbReference type="PANTHER" id="PTHR18962">
    <property type="entry name" value="COILED-COIL DOMAIN-CONTAINING PROTEIN 39"/>
    <property type="match status" value="1"/>
</dbReference>
<dbReference type="EMBL" id="JBDJPC010000009">
    <property type="protein sequence ID" value="KAL1491322.1"/>
    <property type="molecule type" value="Genomic_DNA"/>
</dbReference>
<keyword evidence="3 5" id="KW-0175">Coiled coil</keyword>